<name>A0A8B7N784_HYAAZ</name>
<dbReference type="Gene3D" id="1.10.10.1740">
    <property type="entry name" value="Transmembrane protein 14-like"/>
    <property type="match status" value="1"/>
</dbReference>
<dbReference type="PANTHER" id="PTHR12668:SF43">
    <property type="entry name" value="TRANSMEMBRANE PROTEIN 14 HOMOLOG"/>
    <property type="match status" value="1"/>
</dbReference>
<organism evidence="7 8">
    <name type="scientific">Hyalella azteca</name>
    <name type="common">Amphipod</name>
    <dbReference type="NCBI Taxonomy" id="294128"/>
    <lineage>
        <taxon>Eukaryota</taxon>
        <taxon>Metazoa</taxon>
        <taxon>Ecdysozoa</taxon>
        <taxon>Arthropoda</taxon>
        <taxon>Crustacea</taxon>
        <taxon>Multicrustacea</taxon>
        <taxon>Malacostraca</taxon>
        <taxon>Eumalacostraca</taxon>
        <taxon>Peracarida</taxon>
        <taxon>Amphipoda</taxon>
        <taxon>Senticaudata</taxon>
        <taxon>Talitrida</taxon>
        <taxon>Talitroidea</taxon>
        <taxon>Hyalellidae</taxon>
        <taxon>Hyalella</taxon>
    </lineage>
</organism>
<feature type="transmembrane region" description="Helical" evidence="6">
    <location>
        <begin position="36"/>
        <end position="53"/>
    </location>
</feature>
<feature type="transmembrane region" description="Helical" evidence="6">
    <location>
        <begin position="60"/>
        <end position="78"/>
    </location>
</feature>
<dbReference type="KEGG" id="hazt:108667219"/>
<dbReference type="Proteomes" id="UP000694843">
    <property type="component" value="Unplaced"/>
</dbReference>
<evidence type="ECO:0000256" key="4">
    <source>
        <dbReference type="ARBA" id="ARBA00022989"/>
    </source>
</evidence>
<dbReference type="RefSeq" id="XP_018009706.1">
    <property type="nucleotide sequence ID" value="XM_018154217.2"/>
</dbReference>
<feature type="transmembrane region" description="Helical" evidence="6">
    <location>
        <begin position="12"/>
        <end position="30"/>
    </location>
</feature>
<dbReference type="OMA" id="ANSHKIM"/>
<dbReference type="GeneID" id="108667219"/>
<evidence type="ECO:0000256" key="1">
    <source>
        <dbReference type="ARBA" id="ARBA00004370"/>
    </source>
</evidence>
<dbReference type="InterPro" id="IPR044890">
    <property type="entry name" value="TMEM14_sf"/>
</dbReference>
<evidence type="ECO:0000256" key="6">
    <source>
        <dbReference type="SAM" id="Phobius"/>
    </source>
</evidence>
<dbReference type="PANTHER" id="PTHR12668">
    <property type="entry name" value="TRANSMEMBRANE PROTEIN 14, 15"/>
    <property type="match status" value="1"/>
</dbReference>
<evidence type="ECO:0000256" key="2">
    <source>
        <dbReference type="ARBA" id="ARBA00007590"/>
    </source>
</evidence>
<dbReference type="Pfam" id="PF03647">
    <property type="entry name" value="Tmemb_14"/>
    <property type="match status" value="1"/>
</dbReference>
<keyword evidence="7" id="KW-1185">Reference proteome</keyword>
<gene>
    <name evidence="8" type="primary">LOC108667219</name>
</gene>
<evidence type="ECO:0000313" key="8">
    <source>
        <dbReference type="RefSeq" id="XP_018009706.1"/>
    </source>
</evidence>
<keyword evidence="3 6" id="KW-0812">Transmembrane</keyword>
<evidence type="ECO:0000256" key="5">
    <source>
        <dbReference type="ARBA" id="ARBA00023136"/>
    </source>
</evidence>
<dbReference type="GO" id="GO:0070453">
    <property type="term" value="P:regulation of heme biosynthetic process"/>
    <property type="evidence" value="ECO:0007669"/>
    <property type="project" value="TreeGrafter"/>
</dbReference>
<dbReference type="GO" id="GO:0031966">
    <property type="term" value="C:mitochondrial membrane"/>
    <property type="evidence" value="ECO:0007669"/>
    <property type="project" value="TreeGrafter"/>
</dbReference>
<keyword evidence="4 6" id="KW-1133">Transmembrane helix</keyword>
<sequence length="114" mass="12098">MIDRRHNNDIIGYAYALTVTVGGAIGYLKAGSLPSLGAGIVFGTALCYGAYQLSENPKNYQLSLGTSILLGAFMGARFYNSGKFMPAGLITTLSLLNVGRLGARAMGWLPDSRF</sequence>
<comment type="subcellular location">
    <subcellularLocation>
        <location evidence="1">Membrane</location>
    </subcellularLocation>
</comment>
<proteinExistence type="inferred from homology"/>
<comment type="similarity">
    <text evidence="2">Belongs to the TMEM14 family.</text>
</comment>
<protein>
    <submittedName>
        <fullName evidence="8">Transmembrane protein 14C</fullName>
    </submittedName>
</protein>
<keyword evidence="5 6" id="KW-0472">Membrane</keyword>
<dbReference type="AlphaFoldDB" id="A0A8B7N784"/>
<dbReference type="InterPro" id="IPR005349">
    <property type="entry name" value="TMEM14"/>
</dbReference>
<dbReference type="OrthoDB" id="5620at2759"/>
<reference evidence="8" key="1">
    <citation type="submission" date="2025-08" db="UniProtKB">
        <authorList>
            <consortium name="RefSeq"/>
        </authorList>
    </citation>
    <scope>IDENTIFICATION</scope>
    <source>
        <tissue evidence="8">Whole organism</tissue>
    </source>
</reference>
<accession>A0A8B7N784</accession>
<evidence type="ECO:0000313" key="7">
    <source>
        <dbReference type="Proteomes" id="UP000694843"/>
    </source>
</evidence>
<evidence type="ECO:0000256" key="3">
    <source>
        <dbReference type="ARBA" id="ARBA00022692"/>
    </source>
</evidence>